<keyword evidence="3" id="KW-1185">Reference proteome</keyword>
<dbReference type="AlphaFoldDB" id="A0AAD6Z711"/>
<accession>A0AAD6Z711</accession>
<evidence type="ECO:0000256" key="1">
    <source>
        <dbReference type="SAM" id="MobiDB-lite"/>
    </source>
</evidence>
<protein>
    <submittedName>
        <fullName evidence="2">Uncharacterized protein</fullName>
    </submittedName>
</protein>
<proteinExistence type="predicted"/>
<feature type="region of interest" description="Disordered" evidence="1">
    <location>
        <begin position="1"/>
        <end position="22"/>
    </location>
</feature>
<feature type="compositionally biased region" description="Polar residues" evidence="1">
    <location>
        <begin position="1"/>
        <end position="18"/>
    </location>
</feature>
<evidence type="ECO:0000313" key="2">
    <source>
        <dbReference type="EMBL" id="KAJ7310691.1"/>
    </source>
</evidence>
<dbReference type="EMBL" id="JARIHO010000078">
    <property type="protein sequence ID" value="KAJ7310691.1"/>
    <property type="molecule type" value="Genomic_DNA"/>
</dbReference>
<dbReference type="Proteomes" id="UP001218218">
    <property type="component" value="Unassembled WGS sequence"/>
</dbReference>
<name>A0AAD6Z711_9AGAR</name>
<organism evidence="2 3">
    <name type="scientific">Mycena albidolilacea</name>
    <dbReference type="NCBI Taxonomy" id="1033008"/>
    <lineage>
        <taxon>Eukaryota</taxon>
        <taxon>Fungi</taxon>
        <taxon>Dikarya</taxon>
        <taxon>Basidiomycota</taxon>
        <taxon>Agaricomycotina</taxon>
        <taxon>Agaricomycetes</taxon>
        <taxon>Agaricomycetidae</taxon>
        <taxon>Agaricales</taxon>
        <taxon>Marasmiineae</taxon>
        <taxon>Mycenaceae</taxon>
        <taxon>Mycena</taxon>
    </lineage>
</organism>
<comment type="caution">
    <text evidence="2">The sequence shown here is derived from an EMBL/GenBank/DDBJ whole genome shotgun (WGS) entry which is preliminary data.</text>
</comment>
<gene>
    <name evidence="2" type="ORF">DFH08DRAFT_823065</name>
</gene>
<reference evidence="2" key="1">
    <citation type="submission" date="2023-03" db="EMBL/GenBank/DDBJ databases">
        <title>Massive genome expansion in bonnet fungi (Mycena s.s.) driven by repeated elements and novel gene families across ecological guilds.</title>
        <authorList>
            <consortium name="Lawrence Berkeley National Laboratory"/>
            <person name="Harder C.B."/>
            <person name="Miyauchi S."/>
            <person name="Viragh M."/>
            <person name="Kuo A."/>
            <person name="Thoen E."/>
            <person name="Andreopoulos B."/>
            <person name="Lu D."/>
            <person name="Skrede I."/>
            <person name="Drula E."/>
            <person name="Henrissat B."/>
            <person name="Morin E."/>
            <person name="Kohler A."/>
            <person name="Barry K."/>
            <person name="LaButti K."/>
            <person name="Morin E."/>
            <person name="Salamov A."/>
            <person name="Lipzen A."/>
            <person name="Mereny Z."/>
            <person name="Hegedus B."/>
            <person name="Baldrian P."/>
            <person name="Stursova M."/>
            <person name="Weitz H."/>
            <person name="Taylor A."/>
            <person name="Grigoriev I.V."/>
            <person name="Nagy L.G."/>
            <person name="Martin F."/>
            <person name="Kauserud H."/>
        </authorList>
    </citation>
    <scope>NUCLEOTIDE SEQUENCE</scope>
    <source>
        <strain evidence="2">CBHHK002</strain>
    </source>
</reference>
<sequence length="226" mass="24769">MMMLRMSTSCRPSESTKASHAARGHPENALLILDLLYDTFDTFNAPSAAPDGCLTRLDTLRRHSRTAHRSHARAPCPAPAPHTPVACRSAPSDVTFVLPIALMPAHCTPCPAPAPHLRLAPLHAVAAALSRHLSAADLELALASGVLNINVFFNENYVVYGVALRLHEKQVVFSKMLHQDTGLRHRFHFETQSCDLGVGMMGTYNSGYPWEPKFPKGKIKIPNFSE</sequence>
<evidence type="ECO:0000313" key="3">
    <source>
        <dbReference type="Proteomes" id="UP001218218"/>
    </source>
</evidence>